<accession>A0ABW2FEN0</accession>
<keyword evidence="2" id="KW-0804">Transcription</keyword>
<dbReference type="PRINTS" id="PR00037">
    <property type="entry name" value="HTHLACR"/>
</dbReference>
<dbReference type="InterPro" id="IPR037171">
    <property type="entry name" value="NagB/RpiA_transferase-like"/>
</dbReference>
<dbReference type="InterPro" id="IPR014036">
    <property type="entry name" value="DeoR-like_C"/>
</dbReference>
<dbReference type="Pfam" id="PF00455">
    <property type="entry name" value="DeoRC"/>
    <property type="match status" value="1"/>
</dbReference>
<evidence type="ECO:0000259" key="4">
    <source>
        <dbReference type="PROSITE" id="PS51000"/>
    </source>
</evidence>
<feature type="region of interest" description="Disordered" evidence="3">
    <location>
        <begin position="60"/>
        <end position="81"/>
    </location>
</feature>
<dbReference type="PANTHER" id="PTHR30363">
    <property type="entry name" value="HTH-TYPE TRANSCRIPTIONAL REGULATOR SRLR-RELATED"/>
    <property type="match status" value="1"/>
</dbReference>
<dbReference type="InterPro" id="IPR050313">
    <property type="entry name" value="Carb_Metab_HTH_regulators"/>
</dbReference>
<dbReference type="PANTHER" id="PTHR30363:SF44">
    <property type="entry name" value="AGA OPERON TRANSCRIPTIONAL REPRESSOR-RELATED"/>
    <property type="match status" value="1"/>
</dbReference>
<gene>
    <name evidence="5" type="ORF">ACFQMJ_15990</name>
</gene>
<dbReference type="SMART" id="SM00420">
    <property type="entry name" value="HTH_DEOR"/>
    <property type="match status" value="1"/>
</dbReference>
<feature type="domain" description="HTH deoR-type" evidence="4">
    <location>
        <begin position="3"/>
        <end position="58"/>
    </location>
</feature>
<sequence length="259" mass="28257">MFASHRRDRILELLQRDKQVLVKDLARMFQVSEGTLRIDLRILEDEGLLERTHGGAIPLKQQPAFAGDSRDPSRSQLNSEEKQAIGRKAAELVHDGQCILLDASSTVLELAKGLTGHNYLTVVTNGLEAATTLNRNPRNNVILIGGVLRVGSRTVEGVLGKDILSGIHADLFFTSAEGLSVQEGMTDFSLHEAELKKLMAANASRTVALVDHTKLGRRSIASSIAFGEIHALVTDDKADPGFLKQCKSTEVLIADCKRR</sequence>
<dbReference type="Proteomes" id="UP001596378">
    <property type="component" value="Unassembled WGS sequence"/>
</dbReference>
<proteinExistence type="predicted"/>
<keyword evidence="5" id="KW-0238">DNA-binding</keyword>
<dbReference type="InterPro" id="IPR001034">
    <property type="entry name" value="DeoR_HTH"/>
</dbReference>
<dbReference type="InterPro" id="IPR036390">
    <property type="entry name" value="WH_DNA-bd_sf"/>
</dbReference>
<name>A0ABW2FEN0_9BACL</name>
<keyword evidence="6" id="KW-1185">Reference proteome</keyword>
<dbReference type="Pfam" id="PF08220">
    <property type="entry name" value="HTH_DeoR"/>
    <property type="match status" value="1"/>
</dbReference>
<reference evidence="6" key="1">
    <citation type="journal article" date="2019" name="Int. J. Syst. Evol. Microbiol.">
        <title>The Global Catalogue of Microorganisms (GCM) 10K type strain sequencing project: providing services to taxonomists for standard genome sequencing and annotation.</title>
        <authorList>
            <consortium name="The Broad Institute Genomics Platform"/>
            <consortium name="The Broad Institute Genome Sequencing Center for Infectious Disease"/>
            <person name="Wu L."/>
            <person name="Ma J."/>
        </authorList>
    </citation>
    <scope>NUCLEOTIDE SEQUENCE [LARGE SCALE GENOMIC DNA]</scope>
    <source>
        <strain evidence="6">KCTC 12907</strain>
    </source>
</reference>
<organism evidence="5 6">
    <name type="scientific">Cohnella cellulosilytica</name>
    <dbReference type="NCBI Taxonomy" id="986710"/>
    <lineage>
        <taxon>Bacteria</taxon>
        <taxon>Bacillati</taxon>
        <taxon>Bacillota</taxon>
        <taxon>Bacilli</taxon>
        <taxon>Bacillales</taxon>
        <taxon>Paenibacillaceae</taxon>
        <taxon>Cohnella</taxon>
    </lineage>
</organism>
<keyword evidence="1" id="KW-0805">Transcription regulation</keyword>
<dbReference type="SUPFAM" id="SSF100950">
    <property type="entry name" value="NagB/RpiA/CoA transferase-like"/>
    <property type="match status" value="1"/>
</dbReference>
<evidence type="ECO:0000256" key="1">
    <source>
        <dbReference type="ARBA" id="ARBA00023015"/>
    </source>
</evidence>
<dbReference type="EMBL" id="JBHTAI010000009">
    <property type="protein sequence ID" value="MFC7150027.1"/>
    <property type="molecule type" value="Genomic_DNA"/>
</dbReference>
<dbReference type="GO" id="GO:0003677">
    <property type="term" value="F:DNA binding"/>
    <property type="evidence" value="ECO:0007669"/>
    <property type="project" value="UniProtKB-KW"/>
</dbReference>
<dbReference type="Gene3D" id="3.40.50.1360">
    <property type="match status" value="1"/>
</dbReference>
<comment type="caution">
    <text evidence="5">The sequence shown here is derived from an EMBL/GenBank/DDBJ whole genome shotgun (WGS) entry which is preliminary data.</text>
</comment>
<protein>
    <submittedName>
        <fullName evidence="5">DeoR/GlpR family DNA-binding transcription regulator</fullName>
    </submittedName>
</protein>
<dbReference type="Gene3D" id="1.10.10.10">
    <property type="entry name" value="Winged helix-like DNA-binding domain superfamily/Winged helix DNA-binding domain"/>
    <property type="match status" value="1"/>
</dbReference>
<evidence type="ECO:0000313" key="6">
    <source>
        <dbReference type="Proteomes" id="UP001596378"/>
    </source>
</evidence>
<dbReference type="RefSeq" id="WP_378046250.1">
    <property type="nucleotide sequence ID" value="NZ_JBHMDN010000010.1"/>
</dbReference>
<feature type="compositionally biased region" description="Basic and acidic residues" evidence="3">
    <location>
        <begin position="68"/>
        <end position="81"/>
    </location>
</feature>
<dbReference type="SMART" id="SM01134">
    <property type="entry name" value="DeoRC"/>
    <property type="match status" value="1"/>
</dbReference>
<evidence type="ECO:0000313" key="5">
    <source>
        <dbReference type="EMBL" id="MFC7150027.1"/>
    </source>
</evidence>
<evidence type="ECO:0000256" key="3">
    <source>
        <dbReference type="SAM" id="MobiDB-lite"/>
    </source>
</evidence>
<dbReference type="InterPro" id="IPR036388">
    <property type="entry name" value="WH-like_DNA-bd_sf"/>
</dbReference>
<evidence type="ECO:0000256" key="2">
    <source>
        <dbReference type="ARBA" id="ARBA00023163"/>
    </source>
</evidence>
<dbReference type="PROSITE" id="PS51000">
    <property type="entry name" value="HTH_DEOR_2"/>
    <property type="match status" value="1"/>
</dbReference>
<dbReference type="SUPFAM" id="SSF46785">
    <property type="entry name" value="Winged helix' DNA-binding domain"/>
    <property type="match status" value="1"/>
</dbReference>